<feature type="transmembrane region" description="Helical" evidence="8">
    <location>
        <begin position="272"/>
        <end position="291"/>
    </location>
</feature>
<evidence type="ECO:0000256" key="5">
    <source>
        <dbReference type="ARBA" id="ARBA00022989"/>
    </source>
</evidence>
<dbReference type="InterPro" id="IPR036259">
    <property type="entry name" value="MFS_trans_sf"/>
</dbReference>
<keyword evidence="3" id="KW-1003">Cell membrane</keyword>
<evidence type="ECO:0000256" key="2">
    <source>
        <dbReference type="ARBA" id="ARBA00022448"/>
    </source>
</evidence>
<dbReference type="EMBL" id="JBHEZY010000003">
    <property type="protein sequence ID" value="MFC1430914.1"/>
    <property type="molecule type" value="Genomic_DNA"/>
</dbReference>
<reference evidence="10 11" key="1">
    <citation type="submission" date="2024-09" db="EMBL/GenBank/DDBJ databases">
        <authorList>
            <person name="Lee S.D."/>
        </authorList>
    </citation>
    <scope>NUCLEOTIDE SEQUENCE [LARGE SCALE GENOMIC DNA]</scope>
    <source>
        <strain evidence="10 11">N1-3</strain>
    </source>
</reference>
<feature type="transmembrane region" description="Helical" evidence="8">
    <location>
        <begin position="466"/>
        <end position="488"/>
    </location>
</feature>
<dbReference type="PROSITE" id="PS50850">
    <property type="entry name" value="MFS"/>
    <property type="match status" value="1"/>
</dbReference>
<dbReference type="Gene3D" id="1.20.1250.20">
    <property type="entry name" value="MFS general substrate transporter like domains"/>
    <property type="match status" value="1"/>
</dbReference>
<keyword evidence="7" id="KW-0046">Antibiotic resistance</keyword>
<evidence type="ECO:0000256" key="4">
    <source>
        <dbReference type="ARBA" id="ARBA00022692"/>
    </source>
</evidence>
<evidence type="ECO:0000256" key="6">
    <source>
        <dbReference type="ARBA" id="ARBA00023136"/>
    </source>
</evidence>
<organism evidence="10 11">
    <name type="scientific">Streptacidiphilus alkalitolerans</name>
    <dbReference type="NCBI Taxonomy" id="3342712"/>
    <lineage>
        <taxon>Bacteria</taxon>
        <taxon>Bacillati</taxon>
        <taxon>Actinomycetota</taxon>
        <taxon>Actinomycetes</taxon>
        <taxon>Kitasatosporales</taxon>
        <taxon>Streptomycetaceae</taxon>
        <taxon>Streptacidiphilus</taxon>
    </lineage>
</organism>
<feature type="transmembrane region" description="Helical" evidence="8">
    <location>
        <begin position="407"/>
        <end position="428"/>
    </location>
</feature>
<sequence>MRDRPTRPSRPVSQRGLLAVMCACVVLVVGTVAAINLAVPMLAASALHPSASALVWIVDTYVIFFACLVIPGGAAGDRFGRKGVLLAGLALFAVGAVVSAAAPNVALLLVGRAVTGVGAAAVLPNTLAVLLHAVPTERKGATIATWASMTGIGGVVGNVGGGAILTGGSWRWLFAATVPIALLLAALVGRVSPVSARHARRLDPLGAVLLVGASVALLLGIVQGPEAGWGSAVVVAGFACSAVLFTLWTIVELRVEHPLLDPRLFRVPGLRSACLGMTTVFFGMFALFYVNASFLQYGMGFGVLRTGLGIIPLTVPIILGARHVGRLSQRLGLNATVALAFVFVGGGLIGLSTSGPQTPYIGYAAWLVVTGVGVTLALPTLSGAIAGSLPPDQAGVGAGLQATTREFGSALGVAVIGTVLTSRFVAALPGDIRADHDPHTVAQALATTAPGRAHDVVTAFVSGADAGLRVTGASVLVLGALVVLQSLLSRRGRA</sequence>
<name>A0ABV6WY48_9ACTN</name>
<proteinExistence type="predicted"/>
<comment type="caution">
    <text evidence="10">The sequence shown here is derived from an EMBL/GenBank/DDBJ whole genome shotgun (WGS) entry which is preliminary data.</text>
</comment>
<dbReference type="CDD" id="cd17321">
    <property type="entry name" value="MFS_MMR_MDR_like"/>
    <property type="match status" value="1"/>
</dbReference>
<dbReference type="PANTHER" id="PTHR42718">
    <property type="entry name" value="MAJOR FACILITATOR SUPERFAMILY MULTIDRUG TRANSPORTER MFSC"/>
    <property type="match status" value="1"/>
</dbReference>
<evidence type="ECO:0000256" key="8">
    <source>
        <dbReference type="SAM" id="Phobius"/>
    </source>
</evidence>
<dbReference type="RefSeq" id="WP_380550921.1">
    <property type="nucleotide sequence ID" value="NZ_JBHEZY010000003.1"/>
</dbReference>
<evidence type="ECO:0000259" key="9">
    <source>
        <dbReference type="PROSITE" id="PS50850"/>
    </source>
</evidence>
<keyword evidence="5 8" id="KW-1133">Transmembrane helix</keyword>
<evidence type="ECO:0000256" key="3">
    <source>
        <dbReference type="ARBA" id="ARBA00022475"/>
    </source>
</evidence>
<feature type="domain" description="Major facilitator superfamily (MFS) profile" evidence="9">
    <location>
        <begin position="17"/>
        <end position="491"/>
    </location>
</feature>
<keyword evidence="2" id="KW-0813">Transport</keyword>
<dbReference type="InterPro" id="IPR011701">
    <property type="entry name" value="MFS"/>
</dbReference>
<evidence type="ECO:0000313" key="10">
    <source>
        <dbReference type="EMBL" id="MFC1430914.1"/>
    </source>
</evidence>
<dbReference type="InterPro" id="IPR020846">
    <property type="entry name" value="MFS_dom"/>
</dbReference>
<comment type="subcellular location">
    <subcellularLocation>
        <location evidence="1">Cell membrane</location>
        <topology evidence="1">Multi-pass membrane protein</topology>
    </subcellularLocation>
</comment>
<feature type="transmembrane region" description="Helical" evidence="8">
    <location>
        <begin position="109"/>
        <end position="131"/>
    </location>
</feature>
<feature type="transmembrane region" description="Helical" evidence="8">
    <location>
        <begin position="51"/>
        <end position="71"/>
    </location>
</feature>
<keyword evidence="6 8" id="KW-0472">Membrane</keyword>
<dbReference type="SUPFAM" id="SSF103473">
    <property type="entry name" value="MFS general substrate transporter"/>
    <property type="match status" value="1"/>
</dbReference>
<feature type="transmembrane region" description="Helical" evidence="8">
    <location>
        <begin position="83"/>
        <end position="103"/>
    </location>
</feature>
<dbReference type="PANTHER" id="PTHR42718:SF46">
    <property type="entry name" value="BLR6921 PROTEIN"/>
    <property type="match status" value="1"/>
</dbReference>
<feature type="transmembrane region" description="Helical" evidence="8">
    <location>
        <begin position="363"/>
        <end position="386"/>
    </location>
</feature>
<protein>
    <submittedName>
        <fullName evidence="10">MFS transporter</fullName>
    </submittedName>
</protein>
<feature type="transmembrane region" description="Helical" evidence="8">
    <location>
        <begin position="204"/>
        <end position="222"/>
    </location>
</feature>
<evidence type="ECO:0000256" key="1">
    <source>
        <dbReference type="ARBA" id="ARBA00004651"/>
    </source>
</evidence>
<evidence type="ECO:0000256" key="7">
    <source>
        <dbReference type="ARBA" id="ARBA00023251"/>
    </source>
</evidence>
<keyword evidence="4 8" id="KW-0812">Transmembrane</keyword>
<feature type="transmembrane region" description="Helical" evidence="8">
    <location>
        <begin position="16"/>
        <end position="39"/>
    </location>
</feature>
<feature type="transmembrane region" description="Helical" evidence="8">
    <location>
        <begin position="143"/>
        <end position="166"/>
    </location>
</feature>
<feature type="transmembrane region" description="Helical" evidence="8">
    <location>
        <begin position="297"/>
        <end position="319"/>
    </location>
</feature>
<gene>
    <name evidence="10" type="ORF">ACEZDB_09610</name>
</gene>
<dbReference type="Pfam" id="PF07690">
    <property type="entry name" value="MFS_1"/>
    <property type="match status" value="1"/>
</dbReference>
<dbReference type="Proteomes" id="UP001592530">
    <property type="component" value="Unassembled WGS sequence"/>
</dbReference>
<feature type="transmembrane region" description="Helical" evidence="8">
    <location>
        <begin position="331"/>
        <end position="351"/>
    </location>
</feature>
<dbReference type="Gene3D" id="1.20.1720.10">
    <property type="entry name" value="Multidrug resistance protein D"/>
    <property type="match status" value="1"/>
</dbReference>
<accession>A0ABV6WY48</accession>
<feature type="transmembrane region" description="Helical" evidence="8">
    <location>
        <begin position="172"/>
        <end position="192"/>
    </location>
</feature>
<evidence type="ECO:0000313" key="11">
    <source>
        <dbReference type="Proteomes" id="UP001592530"/>
    </source>
</evidence>
<feature type="transmembrane region" description="Helical" evidence="8">
    <location>
        <begin position="228"/>
        <end position="251"/>
    </location>
</feature>